<accession>K0SK66</accession>
<dbReference type="Proteomes" id="UP000266841">
    <property type="component" value="Unassembled WGS sequence"/>
</dbReference>
<evidence type="ECO:0000313" key="4">
    <source>
        <dbReference type="Proteomes" id="UP000266841"/>
    </source>
</evidence>
<feature type="region of interest" description="Disordered" evidence="1">
    <location>
        <begin position="142"/>
        <end position="164"/>
    </location>
</feature>
<reference evidence="3 4" key="1">
    <citation type="journal article" date="2012" name="Genome Biol.">
        <title>Genome and low-iron response of an oceanic diatom adapted to chronic iron limitation.</title>
        <authorList>
            <person name="Lommer M."/>
            <person name="Specht M."/>
            <person name="Roy A.S."/>
            <person name="Kraemer L."/>
            <person name="Andreson R."/>
            <person name="Gutowska M.A."/>
            <person name="Wolf J."/>
            <person name="Bergner S.V."/>
            <person name="Schilhabel M.B."/>
            <person name="Klostermeier U.C."/>
            <person name="Beiko R.G."/>
            <person name="Rosenstiel P."/>
            <person name="Hippler M."/>
            <person name="Laroche J."/>
        </authorList>
    </citation>
    <scope>NUCLEOTIDE SEQUENCE [LARGE SCALE GENOMIC DNA]</scope>
    <source>
        <strain evidence="3 4">CCMP1005</strain>
    </source>
</reference>
<dbReference type="EMBL" id="AGNL01015938">
    <property type="protein sequence ID" value="EJK65359.1"/>
    <property type="molecule type" value="Genomic_DNA"/>
</dbReference>
<feature type="compositionally biased region" description="Basic residues" evidence="1">
    <location>
        <begin position="185"/>
        <end position="195"/>
    </location>
</feature>
<feature type="compositionally biased region" description="Basic and acidic residues" evidence="1">
    <location>
        <begin position="276"/>
        <end position="286"/>
    </location>
</feature>
<dbReference type="InterPro" id="IPR036866">
    <property type="entry name" value="RibonucZ/Hydroxyglut_hydro"/>
</dbReference>
<comment type="caution">
    <text evidence="3">The sequence shown here is derived from an EMBL/GenBank/DDBJ whole genome shotgun (WGS) entry which is preliminary data.</text>
</comment>
<feature type="region of interest" description="Disordered" evidence="1">
    <location>
        <begin position="181"/>
        <end position="302"/>
    </location>
</feature>
<feature type="non-terminal residue" evidence="3">
    <location>
        <position position="302"/>
    </location>
</feature>
<sequence>MYDQHAGLSLDGCDPGYTLEDVDACFGPGGFETLKYSQTFYLPADGDEGGDSNQSSKGKKLGASSRTSGKLLAVTPHRSGRVSGGCYWVLRRLVDDTEIVLAPTYGVGRERHLAGSTLHRFGTSADALVTCPGGPRGALGGLYRPGDGGRPARLPPPSSSRSEAELVESVMTTLRRDGNVLFARGRVRSRPRAPPHPRPSLGAQPARGSLQPGVGRSHGPQHGGVRPVPARVDGRAARGPVRRPAGPSTRPSERDHLLVLVRGREGRRGRQPVVRPGERDGARPRPGEGPPPPVGSNPDNLV</sequence>
<dbReference type="Pfam" id="PF16661">
    <property type="entry name" value="Lactamase_B_6"/>
    <property type="match status" value="1"/>
</dbReference>
<evidence type="ECO:0000256" key="1">
    <source>
        <dbReference type="SAM" id="MobiDB-lite"/>
    </source>
</evidence>
<evidence type="ECO:0000313" key="3">
    <source>
        <dbReference type="EMBL" id="EJK65359.1"/>
    </source>
</evidence>
<dbReference type="OrthoDB" id="64353at2759"/>
<dbReference type="eggNOG" id="KOG1135">
    <property type="taxonomic scope" value="Eukaryota"/>
</dbReference>
<proteinExistence type="predicted"/>
<gene>
    <name evidence="3" type="ORF">THAOC_13787</name>
</gene>
<dbReference type="InterPro" id="IPR001279">
    <property type="entry name" value="Metallo-B-lactamas"/>
</dbReference>
<organism evidence="3 4">
    <name type="scientific">Thalassiosira oceanica</name>
    <name type="common">Marine diatom</name>
    <dbReference type="NCBI Taxonomy" id="159749"/>
    <lineage>
        <taxon>Eukaryota</taxon>
        <taxon>Sar</taxon>
        <taxon>Stramenopiles</taxon>
        <taxon>Ochrophyta</taxon>
        <taxon>Bacillariophyta</taxon>
        <taxon>Coscinodiscophyceae</taxon>
        <taxon>Thalassiosirophycidae</taxon>
        <taxon>Thalassiosirales</taxon>
        <taxon>Thalassiosiraceae</taxon>
        <taxon>Thalassiosira</taxon>
    </lineage>
</organism>
<feature type="compositionally biased region" description="Low complexity" evidence="1">
    <location>
        <begin position="223"/>
        <end position="247"/>
    </location>
</feature>
<feature type="compositionally biased region" description="Basic and acidic residues" evidence="1">
    <location>
        <begin position="251"/>
        <end position="268"/>
    </location>
</feature>
<dbReference type="Gene3D" id="3.60.15.10">
    <property type="entry name" value="Ribonuclease Z/Hydroxyacylglutathione hydrolase-like"/>
    <property type="match status" value="1"/>
</dbReference>
<protein>
    <recommendedName>
        <fullName evidence="2">Metallo-beta-lactamase domain-containing protein</fullName>
    </recommendedName>
</protein>
<keyword evidence="4" id="KW-1185">Reference proteome</keyword>
<feature type="region of interest" description="Disordered" evidence="1">
    <location>
        <begin position="45"/>
        <end position="70"/>
    </location>
</feature>
<evidence type="ECO:0000259" key="2">
    <source>
        <dbReference type="Pfam" id="PF16661"/>
    </source>
</evidence>
<dbReference type="AlphaFoldDB" id="K0SK66"/>
<name>K0SK66_THAOC</name>
<dbReference type="SUPFAM" id="SSF56281">
    <property type="entry name" value="Metallo-hydrolase/oxidoreductase"/>
    <property type="match status" value="1"/>
</dbReference>
<feature type="domain" description="Metallo-beta-lactamase" evidence="2">
    <location>
        <begin position="18"/>
        <end position="129"/>
    </location>
</feature>